<feature type="transmembrane region" description="Helical" evidence="7">
    <location>
        <begin position="152"/>
        <end position="169"/>
    </location>
</feature>
<dbReference type="Gene3D" id="1.10.287.1260">
    <property type="match status" value="1"/>
</dbReference>
<feature type="chain" id="PRO_5044842293" evidence="8">
    <location>
        <begin position="25"/>
        <end position="564"/>
    </location>
</feature>
<feature type="transmembrane region" description="Helical" evidence="7">
    <location>
        <begin position="219"/>
        <end position="238"/>
    </location>
</feature>
<dbReference type="GO" id="GO:0005886">
    <property type="term" value="C:plasma membrane"/>
    <property type="evidence" value="ECO:0007669"/>
    <property type="project" value="UniProtKB-SubCell"/>
</dbReference>
<reference evidence="11 12" key="1">
    <citation type="journal article" date="2015" name="Genome Announc.">
        <title>Draft Genome Sequence of Filamentous Marine Cyanobacterium Lyngbya confervoides Strain BDU141951.</title>
        <authorList>
            <person name="Chandrababunaidu M.M."/>
            <person name="Sen D."/>
            <person name="Tripathy S."/>
        </authorList>
    </citation>
    <scope>NUCLEOTIDE SEQUENCE [LARGE SCALE GENOMIC DNA]</scope>
    <source>
        <strain evidence="11 12">BDU141951</strain>
    </source>
</reference>
<dbReference type="SUPFAM" id="SSF50182">
    <property type="entry name" value="Sm-like ribonucleoproteins"/>
    <property type="match status" value="1"/>
</dbReference>
<evidence type="ECO:0000256" key="1">
    <source>
        <dbReference type="ARBA" id="ARBA00004651"/>
    </source>
</evidence>
<evidence type="ECO:0000259" key="9">
    <source>
        <dbReference type="Pfam" id="PF00924"/>
    </source>
</evidence>
<dbReference type="InterPro" id="IPR023408">
    <property type="entry name" value="MscS_beta-dom_sf"/>
</dbReference>
<dbReference type="AlphaFoldDB" id="A0ABD4T001"/>
<feature type="domain" description="Mechanosensitive ion channel MscS" evidence="9">
    <location>
        <begin position="356"/>
        <end position="420"/>
    </location>
</feature>
<evidence type="ECO:0000256" key="6">
    <source>
        <dbReference type="ARBA" id="ARBA00023136"/>
    </source>
</evidence>
<dbReference type="Gene3D" id="3.30.70.100">
    <property type="match status" value="1"/>
</dbReference>
<dbReference type="InterPro" id="IPR010920">
    <property type="entry name" value="LSM_dom_sf"/>
</dbReference>
<feature type="transmembrane region" description="Helical" evidence="7">
    <location>
        <begin position="263"/>
        <end position="281"/>
    </location>
</feature>
<dbReference type="RefSeq" id="WP_166279923.1">
    <property type="nucleotide sequence ID" value="NZ_JTHE03000022.1"/>
</dbReference>
<keyword evidence="4 7" id="KW-0812">Transmembrane</keyword>
<evidence type="ECO:0000256" key="8">
    <source>
        <dbReference type="SAM" id="SignalP"/>
    </source>
</evidence>
<feature type="transmembrane region" description="Helical" evidence="7">
    <location>
        <begin position="342"/>
        <end position="367"/>
    </location>
</feature>
<dbReference type="PANTHER" id="PTHR30221:SF18">
    <property type="entry name" value="SLL0590 PROTEIN"/>
    <property type="match status" value="1"/>
</dbReference>
<accession>A0ABD4T001</accession>
<keyword evidence="5 7" id="KW-1133">Transmembrane helix</keyword>
<evidence type="ECO:0000256" key="3">
    <source>
        <dbReference type="ARBA" id="ARBA00022475"/>
    </source>
</evidence>
<protein>
    <submittedName>
        <fullName evidence="11">Mechanosensitive ion channel</fullName>
    </submittedName>
</protein>
<feature type="domain" description="Mechanosensitive ion channel MscS C-terminal" evidence="10">
    <location>
        <begin position="433"/>
        <end position="513"/>
    </location>
</feature>
<keyword evidence="6 7" id="KW-0472">Membrane</keyword>
<evidence type="ECO:0000256" key="4">
    <source>
        <dbReference type="ARBA" id="ARBA00022692"/>
    </source>
</evidence>
<dbReference type="Pfam" id="PF00924">
    <property type="entry name" value="MS_channel_2nd"/>
    <property type="match status" value="1"/>
</dbReference>
<evidence type="ECO:0000256" key="2">
    <source>
        <dbReference type="ARBA" id="ARBA00008017"/>
    </source>
</evidence>
<evidence type="ECO:0000259" key="10">
    <source>
        <dbReference type="Pfam" id="PF21082"/>
    </source>
</evidence>
<dbReference type="EMBL" id="JTHE03000022">
    <property type="protein sequence ID" value="MCM1981848.1"/>
    <property type="molecule type" value="Genomic_DNA"/>
</dbReference>
<organism evidence="11 12">
    <name type="scientific">Lyngbya confervoides BDU141951</name>
    <dbReference type="NCBI Taxonomy" id="1574623"/>
    <lineage>
        <taxon>Bacteria</taxon>
        <taxon>Bacillati</taxon>
        <taxon>Cyanobacteriota</taxon>
        <taxon>Cyanophyceae</taxon>
        <taxon>Oscillatoriophycideae</taxon>
        <taxon>Oscillatoriales</taxon>
        <taxon>Microcoleaceae</taxon>
        <taxon>Lyngbya</taxon>
    </lineage>
</organism>
<evidence type="ECO:0000313" key="12">
    <source>
        <dbReference type="Proteomes" id="UP000031561"/>
    </source>
</evidence>
<comment type="caution">
    <text evidence="11">The sequence shown here is derived from an EMBL/GenBank/DDBJ whole genome shotgun (WGS) entry which is preliminary data.</text>
</comment>
<gene>
    <name evidence="11" type="ORF">QQ91_0003255</name>
</gene>
<name>A0ABD4T001_9CYAN</name>
<dbReference type="Proteomes" id="UP000031561">
    <property type="component" value="Unassembled WGS sequence"/>
</dbReference>
<sequence length="564" mass="63063">MRRQILTGFLAGLLSWSLVLGTMAQTPTPIPQADDAQETFLDQVRVGPILLFPIESKLGSISIQERAQVISDRLKKLADDPKFRAESIQSIPEGEERVLRAGDQVIMVVTQTDAQQAQKDPSTLAQSYVQRLRSGVRQYQQSYGEKTLMRRGIYAGVITVIWIGLLTLLHKLVPRLHRKIESLKGTRIRPLQVQNLELLSEDQIVQVCMFLVNGIKLPILLGLLYLYLLSVLSLFPWTQDAARVLIHYILTALQTIWNSMVDYLPNLVFIVVICVLSLYVVRFCRFFMSAVERGLIGFPGFDREWSKPTFQILRFLIIAVAVTLSIPYLPGSSSPAVQGMSIFFGILVSLGSTAVAANVVAGLALTYTRAFKIGDRVEIAETVGDVIEKTFLVTQIRTPKNMVVTIPNSRVLGDQIVNYSAHEQGEGLILHTPITLGYDVPWTLVHKVLIEAAIATPGVLHDPKPFVLQKGLEDFYVSYELNAHTREPTRMTKIYSELHQNIQDRCNEHGIEILSPHYGAMRDGNEVTIPETYRAQSYQAPGFRITQIFPSSPSGPPSQIEDSK</sequence>
<proteinExistence type="inferred from homology"/>
<dbReference type="Pfam" id="PF05552">
    <property type="entry name" value="MS_channel_1st_1"/>
    <property type="match status" value="1"/>
</dbReference>
<dbReference type="InterPro" id="IPR011066">
    <property type="entry name" value="MscS_channel_C_sf"/>
</dbReference>
<comment type="similarity">
    <text evidence="2">Belongs to the MscS (TC 1.A.23) family.</text>
</comment>
<evidence type="ECO:0000313" key="11">
    <source>
        <dbReference type="EMBL" id="MCM1981848.1"/>
    </source>
</evidence>
<comment type="subcellular location">
    <subcellularLocation>
        <location evidence="1">Cell membrane</location>
        <topology evidence="1">Multi-pass membrane protein</topology>
    </subcellularLocation>
</comment>
<dbReference type="InterPro" id="IPR045275">
    <property type="entry name" value="MscS_archaea/bacteria_type"/>
</dbReference>
<keyword evidence="12" id="KW-1185">Reference proteome</keyword>
<dbReference type="PANTHER" id="PTHR30221">
    <property type="entry name" value="SMALL-CONDUCTANCE MECHANOSENSITIVE CHANNEL"/>
    <property type="match status" value="1"/>
</dbReference>
<dbReference type="SUPFAM" id="SSF82689">
    <property type="entry name" value="Mechanosensitive channel protein MscS (YggB), C-terminal domain"/>
    <property type="match status" value="1"/>
</dbReference>
<keyword evidence="8" id="KW-0732">Signal</keyword>
<dbReference type="Pfam" id="PF21082">
    <property type="entry name" value="MS_channel_3rd"/>
    <property type="match status" value="1"/>
</dbReference>
<feature type="signal peptide" evidence="8">
    <location>
        <begin position="1"/>
        <end position="24"/>
    </location>
</feature>
<dbReference type="Gene3D" id="2.30.30.60">
    <property type="match status" value="1"/>
</dbReference>
<dbReference type="InterPro" id="IPR008910">
    <property type="entry name" value="MSC_TM_helix"/>
</dbReference>
<dbReference type="InterPro" id="IPR006685">
    <property type="entry name" value="MscS_channel_2nd"/>
</dbReference>
<evidence type="ECO:0000256" key="7">
    <source>
        <dbReference type="SAM" id="Phobius"/>
    </source>
</evidence>
<keyword evidence="3" id="KW-1003">Cell membrane</keyword>
<dbReference type="InterPro" id="IPR049278">
    <property type="entry name" value="MS_channel_C"/>
</dbReference>
<evidence type="ECO:0000256" key="5">
    <source>
        <dbReference type="ARBA" id="ARBA00022989"/>
    </source>
</evidence>
<feature type="transmembrane region" description="Helical" evidence="7">
    <location>
        <begin position="312"/>
        <end position="330"/>
    </location>
</feature>